<dbReference type="InterPro" id="IPR007209">
    <property type="entry name" value="RNaseL-inhib-like_metal-bd_dom"/>
</dbReference>
<dbReference type="GO" id="GO:1904047">
    <property type="term" value="F:S-adenosyl-L-methionine binding"/>
    <property type="evidence" value="ECO:0007669"/>
    <property type="project" value="UniProtKB-UniRule"/>
</dbReference>
<feature type="binding site" evidence="7">
    <location>
        <position position="62"/>
    </location>
    <ligand>
        <name>S-adenosyl-L-methionine</name>
        <dbReference type="ChEBI" id="CHEBI:59789"/>
    </ligand>
</feature>
<feature type="domain" description="RNase L inhibitor RLI-like possible metal-binding" evidence="9">
    <location>
        <begin position="1"/>
        <end position="31"/>
    </location>
</feature>
<comment type="subcellular location">
    <subcellularLocation>
        <location evidence="7">Cytoplasm</location>
    </subcellularLocation>
</comment>
<accession>A0A7D5LZL8</accession>
<dbReference type="PANTHER" id="PTHR20426:SF0">
    <property type="entry name" value="18S RRNA AMINOCARBOXYPROPYLTRANSFERASE"/>
    <property type="match status" value="1"/>
</dbReference>
<keyword evidence="5 7" id="KW-0808">Transferase</keyword>
<comment type="catalytic activity">
    <reaction evidence="7">
        <text>an N(1)-methylpseudouridine in rRNA + S-adenosyl-L-methionine = N(1)-methyl-N(3)-[(3S)-3-amino-3-carboxypropyl]pseudouridine in rRNA + S-methyl-5'-thioadenosine + H(+)</text>
        <dbReference type="Rhea" id="RHEA:63296"/>
        <dbReference type="Rhea" id="RHEA-COMP:11634"/>
        <dbReference type="Rhea" id="RHEA-COMP:16310"/>
        <dbReference type="ChEBI" id="CHEBI:15378"/>
        <dbReference type="ChEBI" id="CHEBI:17509"/>
        <dbReference type="ChEBI" id="CHEBI:59789"/>
        <dbReference type="ChEBI" id="CHEBI:74890"/>
        <dbReference type="ChEBI" id="CHEBI:146234"/>
        <dbReference type="EC" id="2.5.1.157"/>
    </reaction>
</comment>
<name>A0A7D5LZL8_9ARCH</name>
<evidence type="ECO:0000313" key="11">
    <source>
        <dbReference type="Proteomes" id="UP000509771"/>
    </source>
</evidence>
<feature type="binding site" evidence="7">
    <location>
        <position position="103"/>
    </location>
    <ligand>
        <name>S-adenosyl-L-methionine</name>
        <dbReference type="ChEBI" id="CHEBI:59789"/>
    </ligand>
</feature>
<gene>
    <name evidence="10" type="ORF">C5F47_06075</name>
</gene>
<dbReference type="Pfam" id="PF04034">
    <property type="entry name" value="Ribo_biogen_C"/>
    <property type="match status" value="1"/>
</dbReference>
<proteinExistence type="inferred from homology"/>
<evidence type="ECO:0000256" key="2">
    <source>
        <dbReference type="ARBA" id="ARBA00022490"/>
    </source>
</evidence>
<dbReference type="GO" id="GO:0005737">
    <property type="term" value="C:cytoplasm"/>
    <property type="evidence" value="ECO:0007669"/>
    <property type="project" value="UniProtKB-SubCell"/>
</dbReference>
<dbReference type="PANTHER" id="PTHR20426">
    <property type="entry name" value="RIBOSOME BIOGENESIS PROTEIN TSR3 HOMOLOG"/>
    <property type="match status" value="1"/>
</dbReference>
<evidence type="ECO:0000256" key="6">
    <source>
        <dbReference type="ARBA" id="ARBA00022691"/>
    </source>
</evidence>
<dbReference type="InterPro" id="IPR007177">
    <property type="entry name" value="Tsr3_C"/>
</dbReference>
<keyword evidence="6 7" id="KW-0949">S-adenosyl-L-methionine</keyword>
<evidence type="ECO:0000256" key="4">
    <source>
        <dbReference type="ARBA" id="ARBA00022552"/>
    </source>
</evidence>
<keyword evidence="11" id="KW-1185">Reference proteome</keyword>
<comment type="similarity">
    <text evidence="7">Belongs to the TDD superfamily. TSR3 family.</text>
</comment>
<feature type="domain" description="16S/18S rRNA aminocarboxypropyltransferase Tsr3 C-terminal" evidence="8">
    <location>
        <begin position="38"/>
        <end position="160"/>
    </location>
</feature>
<evidence type="ECO:0000256" key="3">
    <source>
        <dbReference type="ARBA" id="ARBA00022517"/>
    </source>
</evidence>
<feature type="binding site" evidence="7">
    <location>
        <position position="17"/>
    </location>
    <ligand>
        <name>S-adenosyl-L-methionine</name>
        <dbReference type="ChEBI" id="CHEBI:59789"/>
    </ligand>
</feature>
<dbReference type="GO" id="GO:0106388">
    <property type="term" value="F:rRNA small subunit aminocarboxypropyltransferase activity"/>
    <property type="evidence" value="ECO:0007669"/>
    <property type="project" value="UniProtKB-EC"/>
</dbReference>
<comment type="caution">
    <text evidence="7">Lacks conserved residue(s) required for the propagation of feature annotation.</text>
</comment>
<dbReference type="Pfam" id="PF04068">
    <property type="entry name" value="Fer4_RLI"/>
    <property type="match status" value="1"/>
</dbReference>
<evidence type="ECO:0000256" key="5">
    <source>
        <dbReference type="ARBA" id="ARBA00022679"/>
    </source>
</evidence>
<dbReference type="Proteomes" id="UP000509771">
    <property type="component" value="Chromosome"/>
</dbReference>
<dbReference type="EMBL" id="CP026993">
    <property type="protein sequence ID" value="QLH03146.1"/>
    <property type="molecule type" value="Genomic_DNA"/>
</dbReference>
<comment type="function">
    <text evidence="7">Aminocarboxypropyltransferase that catalyzes the aminocarboxypropyl transfer on pseudouridine corresponding to position 914 in M.jannaschii 16S rRNA. It constitutes the last step in biosynthesis of the hypermodified N1-methyl-N3-(3-amino-3-carboxypropyl) pseudouridine (m1acp3-Psi).</text>
</comment>
<dbReference type="AlphaFoldDB" id="A0A7D5LZL8"/>
<sequence>MKLQVLMFYQDDPKKCTAAKMVKFGLAQNIKKIGSKGLVLDPFSEKTLLPKDKSKIHSIIGIDCSWNLADQAFSKKFAGIKRKLPPLLAGNPVNYSKLNKLTTVEALAASLFILGSQEQSLELLNKFKWGHTFYELNQNLLDEYSKLENESQIELILKDYGLV</sequence>
<dbReference type="GeneID" id="56059596"/>
<protein>
    <recommendedName>
        <fullName evidence="1 7">16S rRNA aminocarboxypropyltransferase</fullName>
        <ecNumber evidence="7">2.5.1.157</ecNumber>
    </recommendedName>
</protein>
<keyword evidence="4 7" id="KW-0698">rRNA processing</keyword>
<reference evidence="10 11" key="1">
    <citation type="submission" date="2018-02" db="EMBL/GenBank/DDBJ databases">
        <title>Complete genome of Nitrosopumilus cobalaminigenes HCA1.</title>
        <authorList>
            <person name="Qin W."/>
            <person name="Zheng Y."/>
            <person name="Stahl D.A."/>
        </authorList>
    </citation>
    <scope>NUCLEOTIDE SEQUENCE [LARGE SCALE GENOMIC DNA]</scope>
    <source>
        <strain evidence="10 11">HCA1</strain>
    </source>
</reference>
<dbReference type="NCBIfam" id="NF002621">
    <property type="entry name" value="PRK02287.1"/>
    <property type="match status" value="1"/>
</dbReference>
<dbReference type="HAMAP" id="MF_01116">
    <property type="entry name" value="TSR3"/>
    <property type="match status" value="1"/>
</dbReference>
<dbReference type="OrthoDB" id="7441at2157"/>
<evidence type="ECO:0000256" key="1">
    <source>
        <dbReference type="ARBA" id="ARBA00014114"/>
    </source>
</evidence>
<dbReference type="EC" id="2.5.1.157" evidence="7"/>
<dbReference type="RefSeq" id="WP_179360252.1">
    <property type="nucleotide sequence ID" value="NZ_CP026993.1"/>
</dbReference>
<evidence type="ECO:0000259" key="8">
    <source>
        <dbReference type="Pfam" id="PF04034"/>
    </source>
</evidence>
<evidence type="ECO:0000259" key="9">
    <source>
        <dbReference type="Pfam" id="PF04068"/>
    </source>
</evidence>
<dbReference type="InterPro" id="IPR022968">
    <property type="entry name" value="Tsr3-like"/>
</dbReference>
<evidence type="ECO:0000256" key="7">
    <source>
        <dbReference type="HAMAP-Rule" id="MF_01116"/>
    </source>
</evidence>
<dbReference type="KEGG" id="ncl:C5F47_06075"/>
<keyword evidence="3 7" id="KW-0690">Ribosome biogenesis</keyword>
<organism evidence="10 11">
    <name type="scientific">Nitrosopumilus cobalaminigenes</name>
    <dbReference type="NCBI Taxonomy" id="1470066"/>
    <lineage>
        <taxon>Archaea</taxon>
        <taxon>Nitrososphaerota</taxon>
        <taxon>Nitrososphaeria</taxon>
        <taxon>Nitrosopumilales</taxon>
        <taxon>Nitrosopumilaceae</taxon>
        <taxon>Nitrosopumilus</taxon>
    </lineage>
</organism>
<dbReference type="GO" id="GO:0000455">
    <property type="term" value="P:enzyme-directed rRNA pseudouridine synthesis"/>
    <property type="evidence" value="ECO:0007669"/>
    <property type="project" value="UniProtKB-UniRule"/>
</dbReference>
<keyword evidence="2 7" id="KW-0963">Cytoplasm</keyword>
<evidence type="ECO:0000313" key="10">
    <source>
        <dbReference type="EMBL" id="QLH03146.1"/>
    </source>
</evidence>
<feature type="binding site" evidence="7">
    <location>
        <position position="84"/>
    </location>
    <ligand>
        <name>S-adenosyl-L-methionine</name>
        <dbReference type="ChEBI" id="CHEBI:59789"/>
    </ligand>
</feature>